<dbReference type="PANTHER" id="PTHR47723">
    <property type="entry name" value="OS05G0353850 PROTEIN"/>
    <property type="match status" value="1"/>
</dbReference>
<dbReference type="AlphaFoldDB" id="A0ABC8UHN7"/>
<sequence>MRWFVPLVGVIKINFDGAIFKPDGCSNVGVVIRNHNGDFLVGLCQKIVGCLSAENVEALAASVAVK</sequence>
<evidence type="ECO:0000313" key="3">
    <source>
        <dbReference type="Proteomes" id="UP001642360"/>
    </source>
</evidence>
<keyword evidence="3" id="KW-1185">Reference proteome</keyword>
<dbReference type="PANTHER" id="PTHR47723:SF19">
    <property type="entry name" value="POLYNUCLEOTIDYL TRANSFERASE, RIBONUCLEASE H-LIKE SUPERFAMILY PROTEIN"/>
    <property type="match status" value="1"/>
</dbReference>
<gene>
    <name evidence="2" type="ORF">ILEXP_LOCUS50472</name>
</gene>
<protein>
    <recommendedName>
        <fullName evidence="1">RNase H type-1 domain-containing protein</fullName>
    </recommendedName>
</protein>
<evidence type="ECO:0000259" key="1">
    <source>
        <dbReference type="Pfam" id="PF13456"/>
    </source>
</evidence>
<dbReference type="InterPro" id="IPR053151">
    <property type="entry name" value="RNase_H-like"/>
</dbReference>
<accession>A0ABC8UHN7</accession>
<reference evidence="2 3" key="1">
    <citation type="submission" date="2024-02" db="EMBL/GenBank/DDBJ databases">
        <authorList>
            <person name="Vignale AGUSTIN F."/>
            <person name="Sosa J E."/>
            <person name="Modenutti C."/>
        </authorList>
    </citation>
    <scope>NUCLEOTIDE SEQUENCE [LARGE SCALE GENOMIC DNA]</scope>
</reference>
<organism evidence="2 3">
    <name type="scientific">Ilex paraguariensis</name>
    <name type="common">yerba mate</name>
    <dbReference type="NCBI Taxonomy" id="185542"/>
    <lineage>
        <taxon>Eukaryota</taxon>
        <taxon>Viridiplantae</taxon>
        <taxon>Streptophyta</taxon>
        <taxon>Embryophyta</taxon>
        <taxon>Tracheophyta</taxon>
        <taxon>Spermatophyta</taxon>
        <taxon>Magnoliopsida</taxon>
        <taxon>eudicotyledons</taxon>
        <taxon>Gunneridae</taxon>
        <taxon>Pentapetalae</taxon>
        <taxon>asterids</taxon>
        <taxon>campanulids</taxon>
        <taxon>Aquifoliales</taxon>
        <taxon>Aquifoliaceae</taxon>
        <taxon>Ilex</taxon>
    </lineage>
</organism>
<name>A0ABC8UHN7_9AQUA</name>
<proteinExistence type="predicted"/>
<comment type="caution">
    <text evidence="2">The sequence shown here is derived from an EMBL/GenBank/DDBJ whole genome shotgun (WGS) entry which is preliminary data.</text>
</comment>
<dbReference type="InterPro" id="IPR002156">
    <property type="entry name" value="RNaseH_domain"/>
</dbReference>
<dbReference type="EMBL" id="CAUOFW020007725">
    <property type="protein sequence ID" value="CAK9180472.1"/>
    <property type="molecule type" value="Genomic_DNA"/>
</dbReference>
<dbReference type="Proteomes" id="UP001642360">
    <property type="component" value="Unassembled WGS sequence"/>
</dbReference>
<dbReference type="Pfam" id="PF13456">
    <property type="entry name" value="RVT_3"/>
    <property type="match status" value="1"/>
</dbReference>
<feature type="domain" description="RNase H type-1" evidence="1">
    <location>
        <begin position="14"/>
        <end position="64"/>
    </location>
</feature>
<evidence type="ECO:0000313" key="2">
    <source>
        <dbReference type="EMBL" id="CAK9180472.1"/>
    </source>
</evidence>